<keyword evidence="2 6" id="KW-0812">Transmembrane</keyword>
<dbReference type="AlphaFoldDB" id="A0A1E3Q0P8"/>
<evidence type="ECO:0000256" key="8">
    <source>
        <dbReference type="SAM" id="SignalP"/>
    </source>
</evidence>
<comment type="subcellular location">
    <subcellularLocation>
        <location evidence="6">Membrane</location>
        <topology evidence="6">Single-pass membrane protein</topology>
    </subcellularLocation>
    <subcellularLocation>
        <location evidence="6">Endoplasmic reticulum membrane</location>
        <topology evidence="6">Single-pass membrane protein</topology>
    </subcellularLocation>
</comment>
<dbReference type="InterPro" id="IPR010580">
    <property type="entry name" value="ER_stress-assoc"/>
</dbReference>
<keyword evidence="3 6" id="KW-0256">Endoplasmic reticulum</keyword>
<gene>
    <name evidence="9" type="ORF">LIPSTDRAFT_5244</name>
</gene>
<keyword evidence="10" id="KW-1185">Reference proteome</keyword>
<evidence type="ECO:0000256" key="5">
    <source>
        <dbReference type="ARBA" id="ARBA00023136"/>
    </source>
</evidence>
<feature type="chain" id="PRO_5009134038" description="Stress-associated endoplasmic reticulum protein" evidence="8">
    <location>
        <begin position="21"/>
        <end position="84"/>
    </location>
</feature>
<feature type="transmembrane region" description="Helical" evidence="6">
    <location>
        <begin position="60"/>
        <end position="82"/>
    </location>
</feature>
<sequence length="84" mass="9224">MVSLFGLNGLLCVTLTGIKAQTPTQRLANQKYAKREEKKHGKPESLAGKKNAEKPPISKGWIYVFAFMIAGGLLLEILNLILGR</sequence>
<dbReference type="GO" id="GO:0005789">
    <property type="term" value="C:endoplasmic reticulum membrane"/>
    <property type="evidence" value="ECO:0007669"/>
    <property type="project" value="UniProtKB-SubCell"/>
</dbReference>
<name>A0A1E3Q0P8_LIPST</name>
<evidence type="ECO:0000256" key="1">
    <source>
        <dbReference type="ARBA" id="ARBA00005500"/>
    </source>
</evidence>
<evidence type="ECO:0000256" key="4">
    <source>
        <dbReference type="ARBA" id="ARBA00022989"/>
    </source>
</evidence>
<evidence type="ECO:0000256" key="3">
    <source>
        <dbReference type="ARBA" id="ARBA00022824"/>
    </source>
</evidence>
<evidence type="ECO:0000313" key="9">
    <source>
        <dbReference type="EMBL" id="ODQ71226.1"/>
    </source>
</evidence>
<accession>A0A1E3Q0P8</accession>
<feature type="compositionally biased region" description="Basic and acidic residues" evidence="7">
    <location>
        <begin position="33"/>
        <end position="43"/>
    </location>
</feature>
<keyword evidence="5 6" id="KW-0472">Membrane</keyword>
<evidence type="ECO:0000313" key="10">
    <source>
        <dbReference type="Proteomes" id="UP000094385"/>
    </source>
</evidence>
<evidence type="ECO:0000256" key="2">
    <source>
        <dbReference type="ARBA" id="ARBA00022692"/>
    </source>
</evidence>
<protein>
    <recommendedName>
        <fullName evidence="6">Stress-associated endoplasmic reticulum protein</fullName>
    </recommendedName>
</protein>
<evidence type="ECO:0000256" key="7">
    <source>
        <dbReference type="SAM" id="MobiDB-lite"/>
    </source>
</evidence>
<dbReference type="EMBL" id="KV454298">
    <property type="protein sequence ID" value="ODQ71226.1"/>
    <property type="molecule type" value="Genomic_DNA"/>
</dbReference>
<evidence type="ECO:0000256" key="6">
    <source>
        <dbReference type="RuleBase" id="RU364120"/>
    </source>
</evidence>
<feature type="signal peptide" evidence="8">
    <location>
        <begin position="1"/>
        <end position="20"/>
    </location>
</feature>
<comment type="function">
    <text evidence="6">Interacts with target proteins during translocation into the lumen of the endoplasmic reticulum. Protects unfolded target proteins against degradation and facilitate correct glycosylation.</text>
</comment>
<organism evidence="9 10">
    <name type="scientific">Lipomyces starkeyi NRRL Y-11557</name>
    <dbReference type="NCBI Taxonomy" id="675824"/>
    <lineage>
        <taxon>Eukaryota</taxon>
        <taxon>Fungi</taxon>
        <taxon>Dikarya</taxon>
        <taxon>Ascomycota</taxon>
        <taxon>Saccharomycotina</taxon>
        <taxon>Lipomycetes</taxon>
        <taxon>Lipomycetales</taxon>
        <taxon>Lipomycetaceae</taxon>
        <taxon>Lipomyces</taxon>
    </lineage>
</organism>
<keyword evidence="8" id="KW-0732">Signal</keyword>
<feature type="region of interest" description="Disordered" evidence="7">
    <location>
        <begin position="29"/>
        <end position="54"/>
    </location>
</feature>
<reference evidence="9 10" key="1">
    <citation type="journal article" date="2016" name="Proc. Natl. Acad. Sci. U.S.A.">
        <title>Comparative genomics of biotechnologically important yeasts.</title>
        <authorList>
            <person name="Riley R."/>
            <person name="Haridas S."/>
            <person name="Wolfe K.H."/>
            <person name="Lopes M.R."/>
            <person name="Hittinger C.T."/>
            <person name="Goeker M."/>
            <person name="Salamov A.A."/>
            <person name="Wisecaver J.H."/>
            <person name="Long T.M."/>
            <person name="Calvey C.H."/>
            <person name="Aerts A.L."/>
            <person name="Barry K.W."/>
            <person name="Choi C."/>
            <person name="Clum A."/>
            <person name="Coughlan A.Y."/>
            <person name="Deshpande S."/>
            <person name="Douglass A.P."/>
            <person name="Hanson S.J."/>
            <person name="Klenk H.-P."/>
            <person name="LaButti K.M."/>
            <person name="Lapidus A."/>
            <person name="Lindquist E.A."/>
            <person name="Lipzen A.M."/>
            <person name="Meier-Kolthoff J.P."/>
            <person name="Ohm R.A."/>
            <person name="Otillar R.P."/>
            <person name="Pangilinan J.L."/>
            <person name="Peng Y."/>
            <person name="Rokas A."/>
            <person name="Rosa C.A."/>
            <person name="Scheuner C."/>
            <person name="Sibirny A.A."/>
            <person name="Slot J.C."/>
            <person name="Stielow J.B."/>
            <person name="Sun H."/>
            <person name="Kurtzman C.P."/>
            <person name="Blackwell M."/>
            <person name="Grigoriev I.V."/>
            <person name="Jeffries T.W."/>
        </authorList>
    </citation>
    <scope>NUCLEOTIDE SEQUENCE [LARGE SCALE GENOMIC DNA]</scope>
    <source>
        <strain evidence="9 10">NRRL Y-11557</strain>
    </source>
</reference>
<keyword evidence="4 6" id="KW-1133">Transmembrane helix</keyword>
<proteinExistence type="inferred from homology"/>
<dbReference type="Proteomes" id="UP000094385">
    <property type="component" value="Unassembled WGS sequence"/>
</dbReference>
<dbReference type="Pfam" id="PF06624">
    <property type="entry name" value="RAMP4"/>
    <property type="match status" value="1"/>
</dbReference>
<comment type="similarity">
    <text evidence="1 6">Belongs to the RAMP4 family.</text>
</comment>
<dbReference type="OrthoDB" id="16679at2759"/>